<comment type="caution">
    <text evidence="2">The sequence shown here is derived from an EMBL/GenBank/DDBJ whole genome shotgun (WGS) entry which is preliminary data.</text>
</comment>
<feature type="region of interest" description="Disordered" evidence="1">
    <location>
        <begin position="1"/>
        <end position="32"/>
    </location>
</feature>
<protein>
    <submittedName>
        <fullName evidence="2">Uncharacterized protein</fullName>
    </submittedName>
</protein>
<sequence>MRSVTLEAAGPVGGWRAGRLGREDEERERTAREAPARSFARLYRYWPVLATVSMDRPASVPCLPETSVRM</sequence>
<dbReference type="EMBL" id="BAAAHQ010000007">
    <property type="protein sequence ID" value="GAA0919547.1"/>
    <property type="molecule type" value="Genomic_DNA"/>
</dbReference>
<evidence type="ECO:0000313" key="2">
    <source>
        <dbReference type="EMBL" id="GAA0919547.1"/>
    </source>
</evidence>
<evidence type="ECO:0000256" key="1">
    <source>
        <dbReference type="SAM" id="MobiDB-lite"/>
    </source>
</evidence>
<dbReference type="Proteomes" id="UP001501578">
    <property type="component" value="Unassembled WGS sequence"/>
</dbReference>
<proteinExistence type="predicted"/>
<accession>A0ABP3ZG79</accession>
<feature type="compositionally biased region" description="Basic and acidic residues" evidence="1">
    <location>
        <begin position="20"/>
        <end position="32"/>
    </location>
</feature>
<organism evidence="2 3">
    <name type="scientific">Nonomuraea longicatena</name>
    <dbReference type="NCBI Taxonomy" id="83682"/>
    <lineage>
        <taxon>Bacteria</taxon>
        <taxon>Bacillati</taxon>
        <taxon>Actinomycetota</taxon>
        <taxon>Actinomycetes</taxon>
        <taxon>Streptosporangiales</taxon>
        <taxon>Streptosporangiaceae</taxon>
        <taxon>Nonomuraea</taxon>
    </lineage>
</organism>
<keyword evidence="3" id="KW-1185">Reference proteome</keyword>
<name>A0ABP3ZG79_9ACTN</name>
<evidence type="ECO:0000313" key="3">
    <source>
        <dbReference type="Proteomes" id="UP001501578"/>
    </source>
</evidence>
<reference evidence="3" key="1">
    <citation type="journal article" date="2019" name="Int. J. Syst. Evol. Microbiol.">
        <title>The Global Catalogue of Microorganisms (GCM) 10K type strain sequencing project: providing services to taxonomists for standard genome sequencing and annotation.</title>
        <authorList>
            <consortium name="The Broad Institute Genomics Platform"/>
            <consortium name="The Broad Institute Genome Sequencing Center for Infectious Disease"/>
            <person name="Wu L."/>
            <person name="Ma J."/>
        </authorList>
    </citation>
    <scope>NUCLEOTIDE SEQUENCE [LARGE SCALE GENOMIC DNA]</scope>
    <source>
        <strain evidence="3">JCM 11136</strain>
    </source>
</reference>
<gene>
    <name evidence="2" type="ORF">GCM10009560_17140</name>
</gene>